<gene>
    <name evidence="3" type="ORF">SEMRO_235_G094691.1</name>
</gene>
<evidence type="ECO:0000256" key="1">
    <source>
        <dbReference type="SAM" id="MobiDB-lite"/>
    </source>
</evidence>
<proteinExistence type="predicted"/>
<dbReference type="EMBL" id="CAICTM010000234">
    <property type="protein sequence ID" value="CAB9505551.1"/>
    <property type="molecule type" value="Genomic_DNA"/>
</dbReference>
<keyword evidence="2" id="KW-0812">Transmembrane</keyword>
<name>A0A9N8DNF7_9STRA</name>
<comment type="caution">
    <text evidence="3">The sequence shown here is derived from an EMBL/GenBank/DDBJ whole genome shotgun (WGS) entry which is preliminary data.</text>
</comment>
<feature type="transmembrane region" description="Helical" evidence="2">
    <location>
        <begin position="12"/>
        <end position="30"/>
    </location>
</feature>
<evidence type="ECO:0000313" key="4">
    <source>
        <dbReference type="Proteomes" id="UP001153069"/>
    </source>
</evidence>
<evidence type="ECO:0000313" key="3">
    <source>
        <dbReference type="EMBL" id="CAB9505551.1"/>
    </source>
</evidence>
<feature type="compositionally biased region" description="Polar residues" evidence="1">
    <location>
        <begin position="120"/>
        <end position="129"/>
    </location>
</feature>
<organism evidence="3 4">
    <name type="scientific">Seminavis robusta</name>
    <dbReference type="NCBI Taxonomy" id="568900"/>
    <lineage>
        <taxon>Eukaryota</taxon>
        <taxon>Sar</taxon>
        <taxon>Stramenopiles</taxon>
        <taxon>Ochrophyta</taxon>
        <taxon>Bacillariophyta</taxon>
        <taxon>Bacillariophyceae</taxon>
        <taxon>Bacillariophycidae</taxon>
        <taxon>Naviculales</taxon>
        <taxon>Naviculaceae</taxon>
        <taxon>Seminavis</taxon>
    </lineage>
</organism>
<accession>A0A9N8DNF7</accession>
<dbReference type="AlphaFoldDB" id="A0A9N8DNF7"/>
<reference evidence="3" key="1">
    <citation type="submission" date="2020-06" db="EMBL/GenBank/DDBJ databases">
        <authorList>
            <consortium name="Plant Systems Biology data submission"/>
        </authorList>
    </citation>
    <scope>NUCLEOTIDE SEQUENCE</scope>
    <source>
        <strain evidence="3">D6</strain>
    </source>
</reference>
<dbReference type="OrthoDB" id="55609at2759"/>
<evidence type="ECO:0000256" key="2">
    <source>
        <dbReference type="SAM" id="Phobius"/>
    </source>
</evidence>
<dbReference type="Proteomes" id="UP001153069">
    <property type="component" value="Unassembled WGS sequence"/>
</dbReference>
<keyword evidence="2" id="KW-0472">Membrane</keyword>
<keyword evidence="2" id="KW-1133">Transmembrane helix</keyword>
<keyword evidence="4" id="KW-1185">Reference proteome</keyword>
<feature type="region of interest" description="Disordered" evidence="1">
    <location>
        <begin position="103"/>
        <end position="129"/>
    </location>
</feature>
<sequence length="207" mass="22978">MTQTVRSTTSQLLVVGIWIIGISVVEAFALENSINRNRHTLSVAKPTQPTTPSDKPAESIVRYDLGIGKNPPFSGSIGAVLQSQEPSDIYDACQYLIEHEAVRDIPNPTNTPREQYGAQPESNQRPKTSNRIVNKPKIIYPKRSESVLFTSDRSLRAKKSLRRANRTIKPASVVGMTDSNDELDINTVWVEMLVHSEQSRVAYSATS</sequence>
<protein>
    <submittedName>
        <fullName evidence="3">Uncharacterized protein</fullName>
    </submittedName>
</protein>